<dbReference type="InterPro" id="IPR039535">
    <property type="entry name" value="ASST-like"/>
</dbReference>
<name>A0ABU9XZW7_9SPHN</name>
<evidence type="ECO:0000313" key="2">
    <source>
        <dbReference type="Proteomes" id="UP001419910"/>
    </source>
</evidence>
<protein>
    <submittedName>
        <fullName evidence="1">Arylsulfotransferase family protein</fullName>
    </submittedName>
</protein>
<dbReference type="Pfam" id="PF14269">
    <property type="entry name" value="Arylsulfotran_2"/>
    <property type="match status" value="1"/>
</dbReference>
<dbReference type="SUPFAM" id="SSF101898">
    <property type="entry name" value="NHL repeat"/>
    <property type="match status" value="1"/>
</dbReference>
<dbReference type="EMBL" id="JBDIME010000003">
    <property type="protein sequence ID" value="MEN2789078.1"/>
    <property type="molecule type" value="Genomic_DNA"/>
</dbReference>
<reference evidence="1 2" key="1">
    <citation type="submission" date="2024-05" db="EMBL/GenBank/DDBJ databases">
        <authorList>
            <person name="Liu Q."/>
            <person name="Xin Y.-H."/>
        </authorList>
    </citation>
    <scope>NUCLEOTIDE SEQUENCE [LARGE SCALE GENOMIC DNA]</scope>
    <source>
        <strain evidence="1 2">CGMCC 1.10181</strain>
    </source>
</reference>
<dbReference type="RefSeq" id="WP_343891736.1">
    <property type="nucleotide sequence ID" value="NZ_BAAAEH010000047.1"/>
</dbReference>
<dbReference type="Proteomes" id="UP001419910">
    <property type="component" value="Unassembled WGS sequence"/>
</dbReference>
<proteinExistence type="predicted"/>
<accession>A0ABU9XZW7</accession>
<evidence type="ECO:0000313" key="1">
    <source>
        <dbReference type="EMBL" id="MEN2789078.1"/>
    </source>
</evidence>
<organism evidence="1 2">
    <name type="scientific">Sphingomonas oligophenolica</name>
    <dbReference type="NCBI Taxonomy" id="301154"/>
    <lineage>
        <taxon>Bacteria</taxon>
        <taxon>Pseudomonadati</taxon>
        <taxon>Pseudomonadota</taxon>
        <taxon>Alphaproteobacteria</taxon>
        <taxon>Sphingomonadales</taxon>
        <taxon>Sphingomonadaceae</taxon>
        <taxon>Sphingomonas</taxon>
    </lineage>
</organism>
<comment type="caution">
    <text evidence="1">The sequence shown here is derived from an EMBL/GenBank/DDBJ whole genome shotgun (WGS) entry which is preliminary data.</text>
</comment>
<gene>
    <name evidence="1" type="ORF">ABC974_05525</name>
</gene>
<keyword evidence="2" id="KW-1185">Reference proteome</keyword>
<sequence length="449" mass="49799">MHRSVPLWFLLFLVLSGLLVLMAFGALVAYASSGGNRLSALTSPALAIANIPLNAARAVTAPTEPITHENREDLPAGFWRNPQSTLVDDGYALISGYDAKRKRYLVDLTRLSDGKVMHEYAPDIAAINRRSHIGPSINLDANHPPARYRITHPLLMPDGGIVFHNSTPQVRIDACGRVLWTYDGIFDHSNELDADGNIWTPDQPLTSRLAHVGPAFREDLITKFSPDGRLLKAESIAAILERNHLARLWRSIPYTNDPTHLNDIQPVLQSGPYWQKGDLFISLRHLSLLMLYRPSTGRILWWQQGPWSMQHDVDILDDHRISVFDNGVQSGPDGPNPRATNGDHVVNHNRLYVYDFATGKAESPYEAAFAAQDIRTVTQGLATMMGNGDLFVEETNYGRLLRMAPDGTVRWRYITGGPGGKRFELGWSRYLDPKADAAGIAAAVNARCG</sequence>